<proteinExistence type="predicted"/>
<evidence type="ECO:0000256" key="1">
    <source>
        <dbReference type="SAM" id="MobiDB-lite"/>
    </source>
</evidence>
<gene>
    <name evidence="2" type="ORF">Q664_20715</name>
</gene>
<protein>
    <submittedName>
        <fullName evidence="2">Uncharacterized protein</fullName>
    </submittedName>
</protein>
<dbReference type="EMBL" id="JPMI01000136">
    <property type="protein sequence ID" value="KFA91612.1"/>
    <property type="molecule type" value="Genomic_DNA"/>
</dbReference>
<accession>A0A084ST27</accession>
<organism evidence="2 3">
    <name type="scientific">Archangium violaceum Cb vi76</name>
    <dbReference type="NCBI Taxonomy" id="1406225"/>
    <lineage>
        <taxon>Bacteria</taxon>
        <taxon>Pseudomonadati</taxon>
        <taxon>Myxococcota</taxon>
        <taxon>Myxococcia</taxon>
        <taxon>Myxococcales</taxon>
        <taxon>Cystobacterineae</taxon>
        <taxon>Archangiaceae</taxon>
        <taxon>Archangium</taxon>
    </lineage>
</organism>
<dbReference type="AlphaFoldDB" id="A0A084ST27"/>
<dbReference type="Proteomes" id="UP000028547">
    <property type="component" value="Unassembled WGS sequence"/>
</dbReference>
<evidence type="ECO:0000313" key="2">
    <source>
        <dbReference type="EMBL" id="KFA91612.1"/>
    </source>
</evidence>
<feature type="region of interest" description="Disordered" evidence="1">
    <location>
        <begin position="1"/>
        <end position="40"/>
    </location>
</feature>
<name>A0A084ST27_9BACT</name>
<sequence length="535" mass="59650">MLQACATTGAMEGIEPEAAEEVGRDLPPPWETRDTQADEDARRAETTAALSGMRGVASHVEEAGARLVFRFWAQNGVLTLLSWKRDAASTGSAGKSAAFAPGLETHLPTYVDARTGEIALTVQRERHGWGLRALTTSESSKPLEARTLPVRRTGVTADTLSQAHALATRLAKGLRVPDGGNATVLADVLLDDARVLGATIARYESHGGPPIREPSPELVAQLTQALLPFTLGLGPRTVRLSLEAEHRRAERHARWRVMEAVTLRPAMEAPPDLAAEHYALYERILREWREETRDAFLEAGVSSTEFLATWFISGLALRGGIALFEAVAPRLAPILARGGSEAVAWFRSFLARVRPAEREQFHRLWTKAQTQGLSVAEKEQLRKLMARFDKLLDSRLDDAASRELRQMAHNDFYGKFHTDLAKLLIDGKNKRYPVHHRIPLEYTHLFQRLNINARENLWGVHRLVHERINNVWTAFRPAKGRATAEDVRKVADIVDRHFGRWFNQRYEAGNSASTLTKAEADALDEVKVLLELLLK</sequence>
<evidence type="ECO:0000313" key="3">
    <source>
        <dbReference type="Proteomes" id="UP000028547"/>
    </source>
</evidence>
<comment type="caution">
    <text evidence="2">The sequence shown here is derived from an EMBL/GenBank/DDBJ whole genome shotgun (WGS) entry which is preliminary data.</text>
</comment>
<feature type="compositionally biased region" description="Basic and acidic residues" evidence="1">
    <location>
        <begin position="31"/>
        <end position="40"/>
    </location>
</feature>
<reference evidence="2 3" key="1">
    <citation type="submission" date="2014-07" db="EMBL/GenBank/DDBJ databases">
        <title>Draft Genome Sequence of Gephyronic Acid Producer, Cystobacter violaceus Strain Cb vi76.</title>
        <authorList>
            <person name="Stevens D.C."/>
            <person name="Young J."/>
            <person name="Carmichael R."/>
            <person name="Tan J."/>
            <person name="Taylor R.E."/>
        </authorList>
    </citation>
    <scope>NUCLEOTIDE SEQUENCE [LARGE SCALE GENOMIC DNA]</scope>
    <source>
        <strain evidence="2 3">Cb vi76</strain>
    </source>
</reference>